<proteinExistence type="predicted"/>
<name>F8S0T6_9CAUD</name>
<organism evidence="1 2">
    <name type="scientific">Gordonia phage GTE2</name>
    <dbReference type="NCBI Taxonomy" id="981323"/>
    <lineage>
        <taxon>Viruses</taxon>
        <taxon>Duplodnaviria</taxon>
        <taxon>Heunggongvirae</taxon>
        <taxon>Uroviricota</taxon>
        <taxon>Caudoviricetes</taxon>
        <taxon>Emalynvirus</taxon>
        <taxon>Emalynvirus GTE2</taxon>
    </lineage>
</organism>
<sequence>MALQVPRRQVDRHLGPQLLTVLGWCGRVFLFDQHTTRKDRTMTVYTISDHTADEYRAMAQRNREQSAESFDRCDTDGFLSQWAHDSMAHTYLTLARWAEEGGDVQEIAWPMILDDEGNWRWVDEFRYVSGQYGESVRIWHDHKVHWWNPSRARKAATARRNDEKKGFRWALVKATVEAYTYSAGMHVGLALRPVTDDSSSILETVNEANYHDH</sequence>
<dbReference type="OrthoDB" id="23500at10239"/>
<dbReference type="Proteomes" id="UP000202663">
    <property type="component" value="Segment"/>
</dbReference>
<reference evidence="1 2" key="1">
    <citation type="journal article" date="2011" name="Appl. Environ. Microbiol.">
        <title>Characterization of the genome of the polyvalent lytic bacteriophage GTE2, which has potential for biocontrol of Gordonia-, Rhodococcus-, and Nocardia-stabilized foams in activated sludge plants.</title>
        <authorList>
            <person name="Petrovski S."/>
            <person name="Seviour R.J."/>
            <person name="Tillett D."/>
        </authorList>
    </citation>
    <scope>NUCLEOTIDE SEQUENCE [LARGE SCALE GENOMIC DNA]</scope>
</reference>
<dbReference type="GeneID" id="10896995"/>
<evidence type="ECO:0000313" key="2">
    <source>
        <dbReference type="Proteomes" id="UP000202663"/>
    </source>
</evidence>
<protein>
    <submittedName>
        <fullName evidence="1">Uncharacterized protein</fullName>
    </submittedName>
</protein>
<accession>F8S0T6</accession>
<keyword evidence="2" id="KW-1185">Reference proteome</keyword>
<dbReference type="RefSeq" id="YP_004678795.1">
    <property type="nucleotide sequence ID" value="NC_015720.1"/>
</dbReference>
<dbReference type="EMBL" id="HQ403646">
    <property type="protein sequence ID" value="ADX42611.1"/>
    <property type="molecule type" value="Genomic_DNA"/>
</dbReference>
<dbReference type="KEGG" id="vg:10896995"/>
<evidence type="ECO:0000313" key="1">
    <source>
        <dbReference type="EMBL" id="ADX42611.1"/>
    </source>
</evidence>